<name>A0ABQ5NUJ7_9ACTN</name>
<evidence type="ECO:0000313" key="2">
    <source>
        <dbReference type="EMBL" id="GLF94038.1"/>
    </source>
</evidence>
<proteinExistence type="predicted"/>
<accession>A0ABQ5NUJ7</accession>
<dbReference type="EMBL" id="BSBI01000002">
    <property type="protein sequence ID" value="GLF94038.1"/>
    <property type="molecule type" value="Genomic_DNA"/>
</dbReference>
<dbReference type="InterPro" id="IPR029063">
    <property type="entry name" value="SAM-dependent_MTases_sf"/>
</dbReference>
<keyword evidence="3" id="KW-1185">Reference proteome</keyword>
<dbReference type="Gene3D" id="3.40.50.150">
    <property type="entry name" value="Vaccinia Virus protein VP39"/>
    <property type="match status" value="1"/>
</dbReference>
<protein>
    <recommendedName>
        <fullName evidence="4">Class I SAM-dependent methyltransferase</fullName>
    </recommendedName>
</protein>
<feature type="compositionally biased region" description="Low complexity" evidence="1">
    <location>
        <begin position="353"/>
        <end position="363"/>
    </location>
</feature>
<gene>
    <name evidence="2" type="ORF">SYYSPA8_07095</name>
</gene>
<comment type="caution">
    <text evidence="2">The sequence shown here is derived from an EMBL/GenBank/DDBJ whole genome shotgun (WGS) entry which is preliminary data.</text>
</comment>
<reference evidence="2 3" key="1">
    <citation type="submission" date="2022-10" db="EMBL/GenBank/DDBJ databases">
        <title>Draft genome sequence of Streptomyces sp. YSPA8.</title>
        <authorList>
            <person name="Moriuchi R."/>
            <person name="Dohra H."/>
            <person name="Yamamura H."/>
            <person name="Kodani S."/>
        </authorList>
    </citation>
    <scope>NUCLEOTIDE SEQUENCE [LARGE SCALE GENOMIC DNA]</scope>
    <source>
        <strain evidence="2 3">YSPA8</strain>
    </source>
</reference>
<feature type="region of interest" description="Disordered" evidence="1">
    <location>
        <begin position="314"/>
        <end position="494"/>
    </location>
</feature>
<dbReference type="CDD" id="cd02440">
    <property type="entry name" value="AdoMet_MTases"/>
    <property type="match status" value="1"/>
</dbReference>
<dbReference type="RefSeq" id="WP_323446105.1">
    <property type="nucleotide sequence ID" value="NZ_BSBI01000002.1"/>
</dbReference>
<organism evidence="2 3">
    <name type="scientific">Streptomyces yaizuensis</name>
    <dbReference type="NCBI Taxonomy" id="2989713"/>
    <lineage>
        <taxon>Bacteria</taxon>
        <taxon>Bacillati</taxon>
        <taxon>Actinomycetota</taxon>
        <taxon>Actinomycetes</taxon>
        <taxon>Kitasatosporales</taxon>
        <taxon>Streptomycetaceae</taxon>
        <taxon>Streptomyces</taxon>
    </lineage>
</organism>
<feature type="compositionally biased region" description="Pro residues" evidence="1">
    <location>
        <begin position="325"/>
        <end position="336"/>
    </location>
</feature>
<dbReference type="Proteomes" id="UP001291653">
    <property type="component" value="Unassembled WGS sequence"/>
</dbReference>
<sequence length="494" mass="51396">MQLLEISDLVVSHDPVTRERLPVRRDAVVARLAAAGDRHGARIAATLPCDGDGVLDPVATDRRLVAVHTELQRLNEELRIGDRITELLRPVLAAIRAAEPGRPLRVVDIGCGLGYLIRRLAASGPLLAPGTSAAPGTPTAPGGGPGVELVGVDHHAALVAEADRLARAEHLPCRFVRGDAFRLDQPATVYISSGVLHHFRGPDLDTFFAAQSVTGSGAAAFCHFDIAATGLAPVGAWIFHRARMRDPLGRHDGVVSALRAHDDGTLLRAAAHAEGMVPLVYEPRARSNPFCTTIRPVLGIRPDLLPALRTALGRRPSNRLATPDTLPPRPRPPWNPWLPGTPRRRAATEPVERSAVPEAAVPEPVVPGPGGDGGRPAPVGPGVQEPAVVRRPPGATGAGRARSAPPLTADGPKPAVPGTGRAGESRTAPEPGVRSGTPRSSAAPAATEPRSAPRPLGAAPGSVPAHGTAAPEPAVPDREPPGVPGRVPRGRSPR</sequence>
<evidence type="ECO:0008006" key="4">
    <source>
        <dbReference type="Google" id="ProtNLM"/>
    </source>
</evidence>
<dbReference type="SUPFAM" id="SSF53335">
    <property type="entry name" value="S-adenosyl-L-methionine-dependent methyltransferases"/>
    <property type="match status" value="1"/>
</dbReference>
<evidence type="ECO:0000313" key="3">
    <source>
        <dbReference type="Proteomes" id="UP001291653"/>
    </source>
</evidence>
<evidence type="ECO:0000256" key="1">
    <source>
        <dbReference type="SAM" id="MobiDB-lite"/>
    </source>
</evidence>